<dbReference type="InterPro" id="IPR016135">
    <property type="entry name" value="UBQ-conjugating_enzyme/RWD"/>
</dbReference>
<dbReference type="InterPro" id="IPR023313">
    <property type="entry name" value="UBQ-conjugating_AS"/>
</dbReference>
<evidence type="ECO:0000256" key="5">
    <source>
        <dbReference type="ARBA" id="ARBA00022840"/>
    </source>
</evidence>
<dbReference type="Pfam" id="PF00179">
    <property type="entry name" value="UQ_con"/>
    <property type="match status" value="1"/>
</dbReference>
<dbReference type="GO" id="GO:0061654">
    <property type="term" value="F:NEDD8 conjugating enzyme activity"/>
    <property type="evidence" value="ECO:0007669"/>
    <property type="project" value="UniProtKB-EC"/>
</dbReference>
<feature type="domain" description="UBC core" evidence="10">
    <location>
        <begin position="24"/>
        <end position="177"/>
    </location>
</feature>
<dbReference type="EC" id="2.3.2.34" evidence="7"/>
<dbReference type="FunFam" id="3.10.110.10:FF:000033">
    <property type="entry name" value="NEDD8-conjugating enzyme UBE2F"/>
    <property type="match status" value="1"/>
</dbReference>
<dbReference type="SUPFAM" id="SSF54495">
    <property type="entry name" value="UBC-like"/>
    <property type="match status" value="1"/>
</dbReference>
<sequence length="178" mass="20596">MITLSQRLKKQQDDRASSANRISIRDKLLIKESQEMAQLLPSNCSVFYENENDLSKFILTVKPAEGFWEGGTFRFAINVTEDYNMVPPTVKCLTRLWHPNITEVGEVCLSLLRQHSMDGLGWSPIRRLNDVVWGLHALFTDLLNFDDPLNIEASDMYRNSKDEFRMKVSEYVTLYAKD</sequence>
<evidence type="ECO:0000256" key="6">
    <source>
        <dbReference type="ARBA" id="ARBA00043698"/>
    </source>
</evidence>
<dbReference type="SMART" id="SM00212">
    <property type="entry name" value="UBCc"/>
    <property type="match status" value="1"/>
</dbReference>
<evidence type="ECO:0000256" key="1">
    <source>
        <dbReference type="ARBA" id="ARBA00005032"/>
    </source>
</evidence>
<dbReference type="PROSITE" id="PS50127">
    <property type="entry name" value="UBC_2"/>
    <property type="match status" value="1"/>
</dbReference>
<evidence type="ECO:0000256" key="4">
    <source>
        <dbReference type="ARBA" id="ARBA00022786"/>
    </source>
</evidence>
<evidence type="ECO:0000256" key="2">
    <source>
        <dbReference type="ARBA" id="ARBA00022679"/>
    </source>
</evidence>
<dbReference type="PANTHER" id="PTHR24067">
    <property type="entry name" value="UBIQUITIN-CONJUGATING ENZYME E2"/>
    <property type="match status" value="1"/>
</dbReference>
<dbReference type="PROSITE" id="PS00183">
    <property type="entry name" value="UBC_1"/>
    <property type="match status" value="1"/>
</dbReference>
<protein>
    <recommendedName>
        <fullName evidence="7">E2 NEDD8-conjugating enzyme</fullName>
        <ecNumber evidence="7">2.3.2.34</ecNumber>
    </recommendedName>
</protein>
<dbReference type="CDD" id="cd23794">
    <property type="entry name" value="UBCc_UBE2F_UBE2M"/>
    <property type="match status" value="1"/>
</dbReference>
<evidence type="ECO:0000256" key="8">
    <source>
        <dbReference type="PROSITE-ProRule" id="PRU10133"/>
    </source>
</evidence>
<comment type="similarity">
    <text evidence="9">Belongs to the ubiquitin-conjugating enzyme family.</text>
</comment>
<organism evidence="11 12">
    <name type="scientific">Asbolus verrucosus</name>
    <name type="common">Desert ironclad beetle</name>
    <dbReference type="NCBI Taxonomy" id="1661398"/>
    <lineage>
        <taxon>Eukaryota</taxon>
        <taxon>Metazoa</taxon>
        <taxon>Ecdysozoa</taxon>
        <taxon>Arthropoda</taxon>
        <taxon>Hexapoda</taxon>
        <taxon>Insecta</taxon>
        <taxon>Pterygota</taxon>
        <taxon>Neoptera</taxon>
        <taxon>Endopterygota</taxon>
        <taxon>Coleoptera</taxon>
        <taxon>Polyphaga</taxon>
        <taxon>Cucujiformia</taxon>
        <taxon>Tenebrionidae</taxon>
        <taxon>Pimeliinae</taxon>
        <taxon>Asbolus</taxon>
    </lineage>
</organism>
<evidence type="ECO:0000256" key="3">
    <source>
        <dbReference type="ARBA" id="ARBA00022741"/>
    </source>
</evidence>
<name>A0A482W1U8_ASBVE</name>
<dbReference type="GO" id="GO:0045116">
    <property type="term" value="P:protein neddylation"/>
    <property type="evidence" value="ECO:0007669"/>
    <property type="project" value="UniProtKB-ARBA"/>
</dbReference>
<dbReference type="GO" id="GO:0005524">
    <property type="term" value="F:ATP binding"/>
    <property type="evidence" value="ECO:0007669"/>
    <property type="project" value="UniProtKB-UniRule"/>
</dbReference>
<dbReference type="InterPro" id="IPR050113">
    <property type="entry name" value="Ub_conjugating_enzyme"/>
</dbReference>
<evidence type="ECO:0000313" key="12">
    <source>
        <dbReference type="Proteomes" id="UP000292052"/>
    </source>
</evidence>
<dbReference type="Gene3D" id="3.10.110.10">
    <property type="entry name" value="Ubiquitin Conjugating Enzyme"/>
    <property type="match status" value="1"/>
</dbReference>
<gene>
    <name evidence="11" type="ORF">BDFB_007001</name>
</gene>
<keyword evidence="5 9" id="KW-0067">ATP-binding</keyword>
<dbReference type="STRING" id="1661398.A0A482W1U8"/>
<dbReference type="EMBL" id="QDEB01036956">
    <property type="protein sequence ID" value="RZC39151.1"/>
    <property type="molecule type" value="Genomic_DNA"/>
</dbReference>
<evidence type="ECO:0000313" key="11">
    <source>
        <dbReference type="EMBL" id="RZC39151.1"/>
    </source>
</evidence>
<reference evidence="11 12" key="1">
    <citation type="submission" date="2017-03" db="EMBL/GenBank/DDBJ databases">
        <title>Genome of the blue death feigning beetle - Asbolus verrucosus.</title>
        <authorList>
            <person name="Rider S.D."/>
        </authorList>
    </citation>
    <scope>NUCLEOTIDE SEQUENCE [LARGE SCALE GENOMIC DNA]</scope>
    <source>
        <strain evidence="11">Butters</strain>
        <tissue evidence="11">Head and leg muscle</tissue>
    </source>
</reference>
<dbReference type="AlphaFoldDB" id="A0A482W1U8"/>
<keyword evidence="4 9" id="KW-0833">Ubl conjugation pathway</keyword>
<keyword evidence="2" id="KW-0808">Transferase</keyword>
<evidence type="ECO:0000259" key="10">
    <source>
        <dbReference type="PROSITE" id="PS50127"/>
    </source>
</evidence>
<dbReference type="InterPro" id="IPR000608">
    <property type="entry name" value="UBC"/>
</dbReference>
<dbReference type="OrthoDB" id="10249039at2759"/>
<accession>A0A482W1U8</accession>
<feature type="active site" description="Glycyl thioester intermediate" evidence="8">
    <location>
        <position position="108"/>
    </location>
</feature>
<keyword evidence="3 9" id="KW-0547">Nucleotide-binding</keyword>
<comment type="pathway">
    <text evidence="1">Protein modification; protein neddylation.</text>
</comment>
<evidence type="ECO:0000256" key="7">
    <source>
        <dbReference type="ARBA" id="ARBA00044047"/>
    </source>
</evidence>
<comment type="caution">
    <text evidence="11">The sequence shown here is derived from an EMBL/GenBank/DDBJ whole genome shotgun (WGS) entry which is preliminary data.</text>
</comment>
<dbReference type="Proteomes" id="UP000292052">
    <property type="component" value="Unassembled WGS sequence"/>
</dbReference>
<evidence type="ECO:0000256" key="9">
    <source>
        <dbReference type="RuleBase" id="RU362109"/>
    </source>
</evidence>
<comment type="catalytic activity">
    <reaction evidence="6">
        <text>[E1 NEDD8-activating enzyme]-S-[NEDD8 protein]-yl-L-cysteine + [E2 NEDD8-conjugating enzyme]-L-cysteine = [E1 NEDD8-activating enzyme]-L-cysteine + [E2 NEDD8-conjugating enzyme]-S-[NEDD8-protein]-yl-L-cysteine.</text>
        <dbReference type="EC" id="2.3.2.34"/>
    </reaction>
</comment>
<proteinExistence type="inferred from homology"/>
<keyword evidence="12" id="KW-1185">Reference proteome</keyword>